<evidence type="ECO:0000256" key="2">
    <source>
        <dbReference type="ARBA" id="ARBA00022527"/>
    </source>
</evidence>
<dbReference type="PROSITE" id="PS00107">
    <property type="entry name" value="PROTEIN_KINASE_ATP"/>
    <property type="match status" value="1"/>
</dbReference>
<dbReference type="InterPro" id="IPR008271">
    <property type="entry name" value="Ser/Thr_kinase_AS"/>
</dbReference>
<gene>
    <name evidence="10" type="ORF">CC85DRAFT_313832</name>
</gene>
<dbReference type="PANTHER" id="PTHR46485">
    <property type="entry name" value="LIM DOMAIN KINASE 1"/>
    <property type="match status" value="1"/>
</dbReference>
<evidence type="ECO:0000313" key="11">
    <source>
        <dbReference type="Proteomes" id="UP000053611"/>
    </source>
</evidence>
<dbReference type="InterPro" id="IPR011009">
    <property type="entry name" value="Kinase-like_dom_sf"/>
</dbReference>
<dbReference type="PROSITE" id="PS50011">
    <property type="entry name" value="PROTEIN_KINASE_DOM"/>
    <property type="match status" value="1"/>
</dbReference>
<organism evidence="10 11">
    <name type="scientific">Cutaneotrichosporon oleaginosum</name>
    <dbReference type="NCBI Taxonomy" id="879819"/>
    <lineage>
        <taxon>Eukaryota</taxon>
        <taxon>Fungi</taxon>
        <taxon>Dikarya</taxon>
        <taxon>Basidiomycota</taxon>
        <taxon>Agaricomycotina</taxon>
        <taxon>Tremellomycetes</taxon>
        <taxon>Trichosporonales</taxon>
        <taxon>Trichosporonaceae</taxon>
        <taxon>Cutaneotrichosporon</taxon>
    </lineage>
</organism>
<evidence type="ECO:0000256" key="4">
    <source>
        <dbReference type="ARBA" id="ARBA00022741"/>
    </source>
</evidence>
<dbReference type="Gene3D" id="3.30.200.20">
    <property type="entry name" value="Phosphorylase Kinase, domain 1"/>
    <property type="match status" value="1"/>
</dbReference>
<dbReference type="InterPro" id="IPR000719">
    <property type="entry name" value="Prot_kinase_dom"/>
</dbReference>
<dbReference type="GO" id="GO:0005524">
    <property type="term" value="F:ATP binding"/>
    <property type="evidence" value="ECO:0007669"/>
    <property type="project" value="UniProtKB-UniRule"/>
</dbReference>
<keyword evidence="11" id="KW-1185">Reference proteome</keyword>
<name>A0A0J0XEK1_9TREE</name>
<dbReference type="PRINTS" id="PR00109">
    <property type="entry name" value="TYRKINASE"/>
</dbReference>
<dbReference type="OrthoDB" id="4062651at2759"/>
<dbReference type="PANTHER" id="PTHR46485:SF5">
    <property type="entry name" value="CENTER DIVIDER, ISOFORM A"/>
    <property type="match status" value="1"/>
</dbReference>
<dbReference type="GeneID" id="28986685"/>
<dbReference type="PROSITE" id="PS00108">
    <property type="entry name" value="PROTEIN_KINASE_ST"/>
    <property type="match status" value="1"/>
</dbReference>
<evidence type="ECO:0000256" key="6">
    <source>
        <dbReference type="ARBA" id="ARBA00022840"/>
    </source>
</evidence>
<dbReference type="RefSeq" id="XP_018275983.1">
    <property type="nucleotide sequence ID" value="XM_018426082.1"/>
</dbReference>
<accession>A0A0J0XEK1</accession>
<evidence type="ECO:0000256" key="1">
    <source>
        <dbReference type="ARBA" id="ARBA00005843"/>
    </source>
</evidence>
<evidence type="ECO:0000259" key="9">
    <source>
        <dbReference type="PROSITE" id="PS50011"/>
    </source>
</evidence>
<protein>
    <submittedName>
        <fullName evidence="10">Kinase-like protein</fullName>
    </submittedName>
</protein>
<dbReference type="SUPFAM" id="SSF56112">
    <property type="entry name" value="Protein kinase-like (PK-like)"/>
    <property type="match status" value="1"/>
</dbReference>
<keyword evidence="2 8" id="KW-0723">Serine/threonine-protein kinase</keyword>
<dbReference type="Pfam" id="PF07714">
    <property type="entry name" value="PK_Tyr_Ser-Thr"/>
    <property type="match status" value="1"/>
</dbReference>
<keyword evidence="5 10" id="KW-0418">Kinase</keyword>
<dbReference type="InterPro" id="IPR017441">
    <property type="entry name" value="Protein_kinase_ATP_BS"/>
</dbReference>
<reference evidence="10 11" key="1">
    <citation type="submission" date="2015-03" db="EMBL/GenBank/DDBJ databases">
        <title>Genomics and transcriptomics of the oil-accumulating basidiomycete yeast T. oleaginosus allow insights into substrate utilization and the diverse evolutionary trajectories of mating systems in fungi.</title>
        <authorList>
            <consortium name="DOE Joint Genome Institute"/>
            <person name="Kourist R."/>
            <person name="Kracht O."/>
            <person name="Bracharz F."/>
            <person name="Lipzen A."/>
            <person name="Nolan M."/>
            <person name="Ohm R."/>
            <person name="Grigoriev I."/>
            <person name="Sun S."/>
            <person name="Heitman J."/>
            <person name="Bruck T."/>
            <person name="Nowrousian M."/>
        </authorList>
    </citation>
    <scope>NUCLEOTIDE SEQUENCE [LARGE SCALE GENOMIC DNA]</scope>
    <source>
        <strain evidence="10 11">IBC0246</strain>
    </source>
</reference>
<evidence type="ECO:0000256" key="5">
    <source>
        <dbReference type="ARBA" id="ARBA00022777"/>
    </source>
</evidence>
<keyword evidence="3" id="KW-0808">Transferase</keyword>
<evidence type="ECO:0000313" key="10">
    <source>
        <dbReference type="EMBL" id="KLT39492.1"/>
    </source>
</evidence>
<dbReference type="EMBL" id="KQ087257">
    <property type="protein sequence ID" value="KLT39492.1"/>
    <property type="molecule type" value="Genomic_DNA"/>
</dbReference>
<evidence type="ECO:0000256" key="8">
    <source>
        <dbReference type="RuleBase" id="RU000304"/>
    </source>
</evidence>
<evidence type="ECO:0000256" key="3">
    <source>
        <dbReference type="ARBA" id="ARBA00022679"/>
    </source>
</evidence>
<dbReference type="SMART" id="SM00220">
    <property type="entry name" value="S_TKc"/>
    <property type="match status" value="1"/>
</dbReference>
<dbReference type="AlphaFoldDB" id="A0A0J0XEK1"/>
<dbReference type="CDD" id="cd13999">
    <property type="entry name" value="STKc_MAP3K-like"/>
    <property type="match status" value="1"/>
</dbReference>
<dbReference type="STRING" id="879819.A0A0J0XEK1"/>
<comment type="similarity">
    <text evidence="1">Belongs to the protein kinase superfamily. TKL Ser/Thr protein kinase family.</text>
</comment>
<dbReference type="GO" id="GO:0004674">
    <property type="term" value="F:protein serine/threonine kinase activity"/>
    <property type="evidence" value="ECO:0007669"/>
    <property type="project" value="UniProtKB-KW"/>
</dbReference>
<proteinExistence type="inferred from homology"/>
<keyword evidence="6 7" id="KW-0067">ATP-binding</keyword>
<dbReference type="InterPro" id="IPR050940">
    <property type="entry name" value="Actin_reg-Ser/Thr_kinase"/>
</dbReference>
<dbReference type="Proteomes" id="UP000053611">
    <property type="component" value="Unassembled WGS sequence"/>
</dbReference>
<feature type="domain" description="Protein kinase" evidence="9">
    <location>
        <begin position="13"/>
        <end position="268"/>
    </location>
</feature>
<feature type="binding site" evidence="7">
    <location>
        <position position="40"/>
    </location>
    <ligand>
        <name>ATP</name>
        <dbReference type="ChEBI" id="CHEBI:30616"/>
    </ligand>
</feature>
<dbReference type="InterPro" id="IPR001245">
    <property type="entry name" value="Ser-Thr/Tyr_kinase_cat_dom"/>
</dbReference>
<keyword evidence="4 7" id="KW-0547">Nucleotide-binding</keyword>
<evidence type="ECO:0000256" key="7">
    <source>
        <dbReference type="PROSITE-ProRule" id="PRU10141"/>
    </source>
</evidence>
<sequence>MSMDFDVVPYEDIVWGERIGGGSFGSVFKGQYLGVDIAIKEIHSSTEYNVHKYFEREWRIMRECRHPNIVLFLGLCREPSGEGRVFIVSEFVPCGNLRSLIRSTVPFPWRRRLSFATDIACAVAYLHARQCIHRDLKGENLLISSNGRIKVGDFGFARITSRNEEEMKNLTYCGTDGYMSPEIVMGENFDLPTDVYSLGIIFIEILTRIVVGAKVYTRKAPAITPDPDAVRRHASPGCPPGFIDLALQCCSFAAEDRPTLPDIIHRLRAIEAQAMESDEVDYKCSELPFRREGKRAMPLFDFSSDDDAEAHIDDQVLSQDDATLERLSRKALNDFDIVIDGMGASACLLPSPAKGGCSSNLFYNTASEMRFFVHAKCITACLSRCRKVTESDISI</sequence>
<dbReference type="Gene3D" id="1.10.510.10">
    <property type="entry name" value="Transferase(Phosphotransferase) domain 1"/>
    <property type="match status" value="1"/>
</dbReference>